<evidence type="ECO:0000256" key="6">
    <source>
        <dbReference type="ARBA" id="ARBA00022747"/>
    </source>
</evidence>
<dbReference type="STRING" id="890420.SAMN05216226_1264"/>
<dbReference type="SUPFAM" id="SSF52540">
    <property type="entry name" value="P-loop containing nucleoside triphosphate hydrolases"/>
    <property type="match status" value="2"/>
</dbReference>
<keyword evidence="9" id="KW-0067">ATP-binding</keyword>
<keyword evidence="7" id="KW-0255">Endonuclease</keyword>
<feature type="domain" description="Helicase ATP-binding" evidence="12">
    <location>
        <begin position="282"/>
        <end position="442"/>
    </location>
</feature>
<keyword evidence="14" id="KW-1185">Reference proteome</keyword>
<dbReference type="OrthoDB" id="11429at2157"/>
<dbReference type="PANTHER" id="PTHR30195">
    <property type="entry name" value="TYPE I SITE-SPECIFIC DEOXYRIBONUCLEASE PROTEIN SUBUNIT M AND R"/>
    <property type="match status" value="1"/>
</dbReference>
<dbReference type="Gene3D" id="3.40.50.300">
    <property type="entry name" value="P-loop containing nucleotide triphosphate hydrolases"/>
    <property type="match status" value="2"/>
</dbReference>
<dbReference type="EC" id="3.1.21.3" evidence="3"/>
<dbReference type="Pfam" id="PF11867">
    <property type="entry name" value="T1RH-like_C"/>
    <property type="match status" value="1"/>
</dbReference>
<evidence type="ECO:0000256" key="5">
    <source>
        <dbReference type="ARBA" id="ARBA00022741"/>
    </source>
</evidence>
<dbReference type="GO" id="GO:0005524">
    <property type="term" value="F:ATP binding"/>
    <property type="evidence" value="ECO:0007669"/>
    <property type="project" value="UniProtKB-KW"/>
</dbReference>
<evidence type="ECO:0000256" key="9">
    <source>
        <dbReference type="ARBA" id="ARBA00022840"/>
    </source>
</evidence>
<dbReference type="NCBIfam" id="TIGR00348">
    <property type="entry name" value="hsdR"/>
    <property type="match status" value="1"/>
</dbReference>
<dbReference type="GO" id="GO:0003677">
    <property type="term" value="F:DNA binding"/>
    <property type="evidence" value="ECO:0007669"/>
    <property type="project" value="UniProtKB-KW"/>
</dbReference>
<evidence type="ECO:0000313" key="13">
    <source>
        <dbReference type="EMBL" id="SDK15181.1"/>
    </source>
</evidence>
<dbReference type="Pfam" id="PF22679">
    <property type="entry name" value="T1R_D3-like"/>
    <property type="match status" value="1"/>
</dbReference>
<dbReference type="AlphaFoldDB" id="A0A1G8ZJG1"/>
<dbReference type="PANTHER" id="PTHR30195:SF15">
    <property type="entry name" value="TYPE I RESTRICTION ENZYME HINDI ENDONUCLEASE SUBUNIT"/>
    <property type="match status" value="1"/>
</dbReference>
<dbReference type="CDD" id="cd18800">
    <property type="entry name" value="SF2_C_EcoR124I-like"/>
    <property type="match status" value="1"/>
</dbReference>
<evidence type="ECO:0000256" key="4">
    <source>
        <dbReference type="ARBA" id="ARBA00022722"/>
    </source>
</evidence>
<dbReference type="InterPro" id="IPR014001">
    <property type="entry name" value="Helicase_ATP-bd"/>
</dbReference>
<gene>
    <name evidence="13" type="ORF">SAMN05216226_1264</name>
</gene>
<dbReference type="Proteomes" id="UP000198856">
    <property type="component" value="Unassembled WGS sequence"/>
</dbReference>
<dbReference type="CDD" id="cd22332">
    <property type="entry name" value="HsdR_N"/>
    <property type="match status" value="1"/>
</dbReference>
<dbReference type="InterPro" id="IPR021810">
    <property type="entry name" value="T1RH-like_C"/>
</dbReference>
<dbReference type="InterPro" id="IPR051268">
    <property type="entry name" value="Type-I_R_enzyme_R_subunit"/>
</dbReference>
<keyword evidence="10" id="KW-0238">DNA-binding</keyword>
<dbReference type="GO" id="GO:0009035">
    <property type="term" value="F:type I site-specific deoxyribonuclease activity"/>
    <property type="evidence" value="ECO:0007669"/>
    <property type="project" value="UniProtKB-EC"/>
</dbReference>
<evidence type="ECO:0000256" key="8">
    <source>
        <dbReference type="ARBA" id="ARBA00022801"/>
    </source>
</evidence>
<dbReference type="Pfam" id="PF18766">
    <property type="entry name" value="SWI2_SNF2"/>
    <property type="match status" value="1"/>
</dbReference>
<organism evidence="13 14">
    <name type="scientific">Halovenus aranensis</name>
    <dbReference type="NCBI Taxonomy" id="890420"/>
    <lineage>
        <taxon>Archaea</taxon>
        <taxon>Methanobacteriati</taxon>
        <taxon>Methanobacteriota</taxon>
        <taxon>Stenosarchaea group</taxon>
        <taxon>Halobacteria</taxon>
        <taxon>Halobacteriales</taxon>
        <taxon>Haloarculaceae</taxon>
        <taxon>Halovenus</taxon>
    </lineage>
</organism>
<keyword evidence="6" id="KW-0680">Restriction system</keyword>
<dbReference type="InterPro" id="IPR055180">
    <property type="entry name" value="HsdR_RecA-like_helicase_dom_2"/>
</dbReference>
<feature type="coiled-coil region" evidence="11">
    <location>
        <begin position="867"/>
        <end position="894"/>
    </location>
</feature>
<comment type="similarity">
    <text evidence="2">Belongs to the HsdR family.</text>
</comment>
<evidence type="ECO:0000259" key="12">
    <source>
        <dbReference type="PROSITE" id="PS51192"/>
    </source>
</evidence>
<sequence length="986" mass="113952">MADALPREQGVERSILQWLDGLGWETYGQDDEWGATILDREYDRGTSEVIYWNVLREQVIAINHDITEDNVDSFLNSLRRDLDHESLMAGNRAFHNLLRTGKKFNVKHENNGSTKPTYIDLIDFEHPENNRLIAANQFRVSRTHSIRPDITLFVNGIPLVQFELKSLAQDNDYYDAIDDLREYEDLVPRLFIPGLFNIAADTTELRYGAVGATHEFYEPWSDAPPEYESEIPMQQAVQALCNPETVLDILDNYVFYEQSTGGDAKIIPRHMQYYACRQILERVRADDHRRGLIWHTQGSGKSYTMLYAAKNLLERDVIDSPQVFIIVDTDKLASQMSDNLSAIGFERSEVAGSIKHLQDLIEEGKSQLVLTTIQKFQDVEPHSAGNDDIVVMSDEAHRFMEADLGSRLDAAMPHAFHFGFTGTPVHEGTSQLDRNTFREFSPEGEECLHRYSIKAGIDDELILPVFFTLWHDVEWDIDEDAMDVEFEQSFHDLPTEEKLEIIDEAFTSRELAELRPRVEAYVEKLNEHFDEKVDANGWKGMVVTPSREAAALYGELLLDARPAEEVEVLYTATGDDSKRLRQFHTTNGERDKIVRRFREEDNPKLLVVHNMLLTGFDAPVLKTMYLDRNLKNHTLLQAIARTNRPAEGKNNGEIVDFQGVFRNIDDALEYDAETRAFAARDTDELFEELEVQLEAIEEIFEDIPRDDSAETMQACLARVSKHPEKREFKQGFRRLQDLYESVSPDKRLVETDIQRRYQWLNRVFIAFRRNNNREENPEEEMREKTKEIVEEHIEVDEIKDQFPVYKISEEHLEAVEELDEPATQATSIAHATKDHLQPRVDNNPRYQRLSERVTDIVNRWQSGDMDDPEAVEKLERLERQVIELESEAEERGMTEAEFAVFSELVDNHEEVLGGENEAETLARDVCKAFNERIDTSFEGWESNEGTLDRIEVAIIDVLVKEHNRADLVKAEDFIENVRGYLVENHE</sequence>
<evidence type="ECO:0000313" key="14">
    <source>
        <dbReference type="Proteomes" id="UP000198856"/>
    </source>
</evidence>
<evidence type="ECO:0000256" key="1">
    <source>
        <dbReference type="ARBA" id="ARBA00000851"/>
    </source>
</evidence>
<comment type="catalytic activity">
    <reaction evidence="1">
        <text>Endonucleolytic cleavage of DNA to give random double-stranded fragments with terminal 5'-phosphates, ATP is simultaneously hydrolyzed.</text>
        <dbReference type="EC" id="3.1.21.3"/>
    </reaction>
</comment>
<accession>A0A1G8ZJG1</accession>
<keyword evidence="5" id="KW-0547">Nucleotide-binding</keyword>
<keyword evidence="4" id="KW-0540">Nuclease</keyword>
<evidence type="ECO:0000256" key="10">
    <source>
        <dbReference type="ARBA" id="ARBA00023125"/>
    </source>
</evidence>
<keyword evidence="8" id="KW-0378">Hydrolase</keyword>
<dbReference type="GO" id="GO:0120545">
    <property type="term" value="F:nucleic acid conformation isomerase activity"/>
    <property type="evidence" value="ECO:0007669"/>
    <property type="project" value="UniProtKB-ARBA"/>
</dbReference>
<dbReference type="Gene3D" id="3.90.1570.50">
    <property type="match status" value="1"/>
</dbReference>
<dbReference type="InterPro" id="IPR007409">
    <property type="entry name" value="Restrct_endonuc_type1_HsdR_N"/>
</dbReference>
<dbReference type="Pfam" id="PF04313">
    <property type="entry name" value="HSDR_N"/>
    <property type="match status" value="1"/>
</dbReference>
<dbReference type="InterPro" id="IPR040980">
    <property type="entry name" value="SWI2_SNF2"/>
</dbReference>
<reference evidence="13 14" key="1">
    <citation type="submission" date="2016-10" db="EMBL/GenBank/DDBJ databases">
        <authorList>
            <person name="de Groot N.N."/>
        </authorList>
    </citation>
    <scope>NUCLEOTIDE SEQUENCE [LARGE SCALE GENOMIC DNA]</scope>
    <source>
        <strain evidence="13 14">IBRC-M10015</strain>
    </source>
</reference>
<evidence type="ECO:0000256" key="7">
    <source>
        <dbReference type="ARBA" id="ARBA00022759"/>
    </source>
</evidence>
<proteinExistence type="inferred from homology"/>
<evidence type="ECO:0000256" key="11">
    <source>
        <dbReference type="SAM" id="Coils"/>
    </source>
</evidence>
<dbReference type="SMART" id="SM00487">
    <property type="entry name" value="DEXDc"/>
    <property type="match status" value="1"/>
</dbReference>
<keyword evidence="11" id="KW-0175">Coiled coil</keyword>
<evidence type="ECO:0000256" key="2">
    <source>
        <dbReference type="ARBA" id="ARBA00008598"/>
    </source>
</evidence>
<dbReference type="EMBL" id="FNFC01000026">
    <property type="protein sequence ID" value="SDK15181.1"/>
    <property type="molecule type" value="Genomic_DNA"/>
</dbReference>
<dbReference type="PROSITE" id="PS51192">
    <property type="entry name" value="HELICASE_ATP_BIND_1"/>
    <property type="match status" value="1"/>
</dbReference>
<evidence type="ECO:0000256" key="3">
    <source>
        <dbReference type="ARBA" id="ARBA00012654"/>
    </source>
</evidence>
<dbReference type="GO" id="GO:0009307">
    <property type="term" value="P:DNA restriction-modification system"/>
    <property type="evidence" value="ECO:0007669"/>
    <property type="project" value="UniProtKB-KW"/>
</dbReference>
<name>A0A1G8ZJG1_9EURY</name>
<dbReference type="InterPro" id="IPR027417">
    <property type="entry name" value="P-loop_NTPase"/>
</dbReference>
<protein>
    <recommendedName>
        <fullName evidence="3">type I site-specific deoxyribonuclease</fullName>
        <ecNumber evidence="3">3.1.21.3</ecNumber>
    </recommendedName>
</protein>
<dbReference type="InterPro" id="IPR004473">
    <property type="entry name" value="Restrct_endonuc_typeI_HsdR"/>
</dbReference>
<dbReference type="RefSeq" id="WP_092704793.1">
    <property type="nucleotide sequence ID" value="NZ_FNFC01000026.1"/>
</dbReference>